<organism evidence="1 2">
    <name type="scientific">Pseudomonas fluorescens</name>
    <dbReference type="NCBI Taxonomy" id="294"/>
    <lineage>
        <taxon>Bacteria</taxon>
        <taxon>Pseudomonadati</taxon>
        <taxon>Pseudomonadota</taxon>
        <taxon>Gammaproteobacteria</taxon>
        <taxon>Pseudomonadales</taxon>
        <taxon>Pseudomonadaceae</taxon>
        <taxon>Pseudomonas</taxon>
    </lineage>
</organism>
<protein>
    <submittedName>
        <fullName evidence="1">Uncharacterized protein</fullName>
    </submittedName>
</protein>
<evidence type="ECO:0000313" key="2">
    <source>
        <dbReference type="Proteomes" id="UP000326611"/>
    </source>
</evidence>
<reference evidence="1 2" key="1">
    <citation type="submission" date="2019-09" db="EMBL/GenBank/DDBJ databases">
        <authorList>
            <person name="Chandra G."/>
            <person name="Truman W A."/>
        </authorList>
    </citation>
    <scope>NUCLEOTIDE SEQUENCE [LARGE SCALE GENOMIC DNA]</scope>
    <source>
        <strain evidence="1">PS918</strain>
    </source>
</reference>
<dbReference type="RefSeq" id="WP_150771141.1">
    <property type="nucleotide sequence ID" value="NZ_CABVIY010000004.1"/>
</dbReference>
<dbReference type="AlphaFoldDB" id="A0A5E7ST68"/>
<dbReference type="Proteomes" id="UP000326611">
    <property type="component" value="Unassembled WGS sequence"/>
</dbReference>
<evidence type="ECO:0000313" key="1">
    <source>
        <dbReference type="EMBL" id="VVP89596.1"/>
    </source>
</evidence>
<dbReference type="EMBL" id="CABVIY010000004">
    <property type="protein sequence ID" value="VVP89596.1"/>
    <property type="molecule type" value="Genomic_DNA"/>
</dbReference>
<sequence>MGHSAQFQAEVVVGNLEIQAERMLEQASILRGAGQLEIANQVMAQHERLLAAITALRNALIRGQAMH</sequence>
<proteinExistence type="predicted"/>
<name>A0A5E7ST68_PSEFL</name>
<accession>A0A5E7ST68</accession>
<gene>
    <name evidence="1" type="ORF">PS918_03101</name>
</gene>